<evidence type="ECO:0000313" key="12">
    <source>
        <dbReference type="EMBL" id="ODV67693.1"/>
    </source>
</evidence>
<dbReference type="EMBL" id="KV454540">
    <property type="protein sequence ID" value="ODV67693.1"/>
    <property type="molecule type" value="Genomic_DNA"/>
</dbReference>
<proteinExistence type="inferred from homology"/>
<dbReference type="GO" id="GO:0000026">
    <property type="term" value="F:alpha-1,2-mannosyltransferase activity"/>
    <property type="evidence" value="ECO:0007669"/>
    <property type="project" value="EnsemblFungi"/>
</dbReference>
<keyword evidence="9 11" id="KW-0472">Membrane</keyword>
<feature type="transmembrane region" description="Helical" evidence="11">
    <location>
        <begin position="68"/>
        <end position="88"/>
    </location>
</feature>
<dbReference type="PANTHER" id="PTHR22760">
    <property type="entry name" value="GLYCOSYLTRANSFERASE"/>
    <property type="match status" value="1"/>
</dbReference>
<keyword evidence="3" id="KW-0337">GPI-anchor biosynthesis</keyword>
<name>A0A1E4RKC3_9ASCO</name>
<dbReference type="OrthoDB" id="10066429at2759"/>
<comment type="subcellular location">
    <subcellularLocation>
        <location evidence="1 11">Endoplasmic reticulum membrane</location>
        <topology evidence="1 11">Multi-pass membrane protein</topology>
    </subcellularLocation>
</comment>
<evidence type="ECO:0000256" key="9">
    <source>
        <dbReference type="ARBA" id="ARBA00023136"/>
    </source>
</evidence>
<evidence type="ECO:0000256" key="8">
    <source>
        <dbReference type="ARBA" id="ARBA00022989"/>
    </source>
</evidence>
<dbReference type="PANTHER" id="PTHR22760:SF3">
    <property type="entry name" value="GPI MANNOSYLTRANSFERASE 4"/>
    <property type="match status" value="1"/>
</dbReference>
<evidence type="ECO:0000256" key="10">
    <source>
        <dbReference type="ARBA" id="ARBA00038466"/>
    </source>
</evidence>
<protein>
    <recommendedName>
        <fullName evidence="11">Mannosyltransferase</fullName>
        <ecNumber evidence="11">2.4.1.-</ecNumber>
    </recommendedName>
</protein>
<evidence type="ECO:0000256" key="2">
    <source>
        <dbReference type="ARBA" id="ARBA00004687"/>
    </source>
</evidence>
<feature type="transmembrane region" description="Helical" evidence="11">
    <location>
        <begin position="289"/>
        <end position="311"/>
    </location>
</feature>
<dbReference type="GO" id="GO:0005789">
    <property type="term" value="C:endoplasmic reticulum membrane"/>
    <property type="evidence" value="ECO:0007669"/>
    <property type="project" value="UniProtKB-SubCell"/>
</dbReference>
<dbReference type="EC" id="2.4.1.-" evidence="11"/>
<dbReference type="STRING" id="984485.A0A1E4RKC3"/>
<dbReference type="Proteomes" id="UP000095085">
    <property type="component" value="Unassembled WGS sequence"/>
</dbReference>
<feature type="transmembrane region" description="Helical" evidence="11">
    <location>
        <begin position="384"/>
        <end position="403"/>
    </location>
</feature>
<accession>A0A1E4RKC3</accession>
<organism evidence="12 13">
    <name type="scientific">Hyphopichia burtonii NRRL Y-1933</name>
    <dbReference type="NCBI Taxonomy" id="984485"/>
    <lineage>
        <taxon>Eukaryota</taxon>
        <taxon>Fungi</taxon>
        <taxon>Dikarya</taxon>
        <taxon>Ascomycota</taxon>
        <taxon>Saccharomycotina</taxon>
        <taxon>Pichiomycetes</taxon>
        <taxon>Debaryomycetaceae</taxon>
        <taxon>Hyphopichia</taxon>
    </lineage>
</organism>
<feature type="transmembrane region" description="Helical" evidence="11">
    <location>
        <begin position="186"/>
        <end position="211"/>
    </location>
</feature>
<feature type="transmembrane region" description="Helical" evidence="11">
    <location>
        <begin position="12"/>
        <end position="30"/>
    </location>
</feature>
<dbReference type="InterPro" id="IPR005599">
    <property type="entry name" value="GPI_mannosylTrfase"/>
</dbReference>
<evidence type="ECO:0000313" key="13">
    <source>
        <dbReference type="Proteomes" id="UP000095085"/>
    </source>
</evidence>
<evidence type="ECO:0000256" key="6">
    <source>
        <dbReference type="ARBA" id="ARBA00022692"/>
    </source>
</evidence>
<evidence type="ECO:0000256" key="5">
    <source>
        <dbReference type="ARBA" id="ARBA00022679"/>
    </source>
</evidence>
<keyword evidence="13" id="KW-1185">Reference proteome</keyword>
<feature type="transmembrane region" description="Helical" evidence="11">
    <location>
        <begin position="223"/>
        <end position="242"/>
    </location>
</feature>
<evidence type="ECO:0000256" key="1">
    <source>
        <dbReference type="ARBA" id="ARBA00004477"/>
    </source>
</evidence>
<keyword evidence="5" id="KW-0808">Transferase</keyword>
<comment type="pathway">
    <text evidence="2">Glycolipid biosynthesis; glycosylphosphatidylinositol-anchor biosynthesis.</text>
</comment>
<keyword evidence="4 11" id="KW-0328">Glycosyltransferase</keyword>
<dbReference type="GeneID" id="30993151"/>
<evidence type="ECO:0000256" key="4">
    <source>
        <dbReference type="ARBA" id="ARBA00022676"/>
    </source>
</evidence>
<evidence type="ECO:0000256" key="7">
    <source>
        <dbReference type="ARBA" id="ARBA00022824"/>
    </source>
</evidence>
<evidence type="ECO:0000256" key="11">
    <source>
        <dbReference type="RuleBase" id="RU363075"/>
    </source>
</evidence>
<keyword evidence="7 11" id="KW-0256">Endoplasmic reticulum</keyword>
<reference evidence="13" key="1">
    <citation type="submission" date="2016-05" db="EMBL/GenBank/DDBJ databases">
        <title>Comparative genomics of biotechnologically important yeasts.</title>
        <authorList>
            <consortium name="DOE Joint Genome Institute"/>
            <person name="Riley R."/>
            <person name="Haridas S."/>
            <person name="Wolfe K.H."/>
            <person name="Lopes M.R."/>
            <person name="Hittinger C.T."/>
            <person name="Goker M."/>
            <person name="Salamov A."/>
            <person name="Wisecaver J."/>
            <person name="Long T.M."/>
            <person name="Aerts A.L."/>
            <person name="Barry K."/>
            <person name="Choi C."/>
            <person name="Clum A."/>
            <person name="Coughlan A.Y."/>
            <person name="Deshpande S."/>
            <person name="Douglass A.P."/>
            <person name="Hanson S.J."/>
            <person name="Klenk H.-P."/>
            <person name="Labutti K."/>
            <person name="Lapidus A."/>
            <person name="Lindquist E."/>
            <person name="Lipzen A."/>
            <person name="Meier-Kolthoff J.P."/>
            <person name="Ohm R.A."/>
            <person name="Otillar R.P."/>
            <person name="Pangilinan J."/>
            <person name="Peng Y."/>
            <person name="Rokas A."/>
            <person name="Rosa C.A."/>
            <person name="Scheuner C."/>
            <person name="Sibirny A.A."/>
            <person name="Slot J.C."/>
            <person name="Stielow J.B."/>
            <person name="Sun H."/>
            <person name="Kurtzman C.P."/>
            <person name="Blackwell M."/>
            <person name="Grigoriev I.V."/>
            <person name="Jeffries T.W."/>
        </authorList>
    </citation>
    <scope>NUCLEOTIDE SEQUENCE [LARGE SCALE GENOMIC DNA]</scope>
    <source>
        <strain evidence="13">NRRL Y-1933</strain>
    </source>
</reference>
<sequence>MSFKPTLNWRLVFLVSIGLRFLFALSNSYIHPDEHFQSFEVVAGKILNYSVSQPWEFSSESPARSWGILYLFYAPVMYLIKVTGLQAHLNPIHIWYLVRLQNMVTGWLITDFCLYKMLPTKQERIKAIFFTLTSYVTLALQSHGFSNSIETVLVLVSIYIIDDLRFTLEELKKNSQVLVSNNFTKLLLLGIVISLGVFNRVTFPVFLALPSWFLLKYSWVKKLSLFIIAFGFVLTSILLVLVDTIEFGSASFDAILENPLNIENYVLTPLNNFIYNSNMENLSQHGVHLYFNHFLINIPQIFGPAGLIFLFPGFKNRYWRTTPFLSALGGITILSVVPHQELRFLTPVVPLLCSCFDISAFSSPEANEEPQEKKKKLSPSYGPVILNIWYLFNATLLILMGILHQGGVIPALDYFHETYYKSNDQQSGVIQIWWRTYSPPSWILGDVNKSTQFISINDDSFEYNIDRSKSNVLFDTMGLEFDKLNELIKDVSQSNSNIFNNLLNGFKSKSQPKIYLITPISSFNMIFEDKEEIPYKFQQVWNYDYHLDLDHFDFDNIESFRSGLGIYELI</sequence>
<dbReference type="GO" id="GO:0006276">
    <property type="term" value="P:plasmid maintenance"/>
    <property type="evidence" value="ECO:0007669"/>
    <property type="project" value="EnsemblFungi"/>
</dbReference>
<dbReference type="AlphaFoldDB" id="A0A1E4RKC3"/>
<keyword evidence="6 11" id="KW-0812">Transmembrane</keyword>
<comment type="similarity">
    <text evidence="10">Belongs to the glycosyltransferase 22 family. PIGZ subfamily.</text>
</comment>
<keyword evidence="8 11" id="KW-1133">Transmembrane helix</keyword>
<dbReference type="GO" id="GO:0006506">
    <property type="term" value="P:GPI anchor biosynthetic process"/>
    <property type="evidence" value="ECO:0007669"/>
    <property type="project" value="UniProtKB-KW"/>
</dbReference>
<dbReference type="Pfam" id="PF03901">
    <property type="entry name" value="Glyco_transf_22"/>
    <property type="match status" value="1"/>
</dbReference>
<gene>
    <name evidence="12" type="ORF">HYPBUDRAFT_107962</name>
</gene>
<dbReference type="RefSeq" id="XP_020076760.1">
    <property type="nucleotide sequence ID" value="XM_020218601.1"/>
</dbReference>
<evidence type="ECO:0000256" key="3">
    <source>
        <dbReference type="ARBA" id="ARBA00022502"/>
    </source>
</evidence>
<feature type="transmembrane region" description="Helical" evidence="11">
    <location>
        <begin position="318"/>
        <end position="338"/>
    </location>
</feature>